<gene>
    <name evidence="1" type="ORF">EV686_10141</name>
</gene>
<evidence type="ECO:0000313" key="2">
    <source>
        <dbReference type="Proteomes" id="UP000294692"/>
    </source>
</evidence>
<protein>
    <submittedName>
        <fullName evidence="1">Uncharacterized protein</fullName>
    </submittedName>
</protein>
<comment type="caution">
    <text evidence="1">The sequence shown here is derived from an EMBL/GenBank/DDBJ whole genome shotgun (WGS) entry which is preliminary data.</text>
</comment>
<organism evidence="1 2">
    <name type="scientific">Paracandidimonas soli</name>
    <dbReference type="NCBI Taxonomy" id="1917182"/>
    <lineage>
        <taxon>Bacteria</taxon>
        <taxon>Pseudomonadati</taxon>
        <taxon>Pseudomonadota</taxon>
        <taxon>Betaproteobacteria</taxon>
        <taxon>Burkholderiales</taxon>
        <taxon>Alcaligenaceae</taxon>
        <taxon>Paracandidimonas</taxon>
    </lineage>
</organism>
<sequence>MPVQEENQGVRLIAGYEADADLLHWEAWIHEKIRDIPLRPA</sequence>
<dbReference type="Proteomes" id="UP000294692">
    <property type="component" value="Unassembled WGS sequence"/>
</dbReference>
<evidence type="ECO:0000313" key="1">
    <source>
        <dbReference type="EMBL" id="TCV02587.1"/>
    </source>
</evidence>
<accession>A0A4R3VBD5</accession>
<dbReference type="EMBL" id="SMBX01000001">
    <property type="protein sequence ID" value="TCV02587.1"/>
    <property type="molecule type" value="Genomic_DNA"/>
</dbReference>
<keyword evidence="2" id="KW-1185">Reference proteome</keyword>
<proteinExistence type="predicted"/>
<reference evidence="1 2" key="1">
    <citation type="submission" date="2019-03" db="EMBL/GenBank/DDBJ databases">
        <title>Genomic Encyclopedia of Type Strains, Phase IV (KMG-IV): sequencing the most valuable type-strain genomes for metagenomic binning, comparative biology and taxonomic classification.</title>
        <authorList>
            <person name="Goeker M."/>
        </authorList>
    </citation>
    <scope>NUCLEOTIDE SEQUENCE [LARGE SCALE GENOMIC DNA]</scope>
    <source>
        <strain evidence="1 2">DSM 100048</strain>
    </source>
</reference>
<dbReference type="AlphaFoldDB" id="A0A4R3VBD5"/>
<name>A0A4R3VBD5_9BURK</name>